<dbReference type="STRING" id="284581.AMD01_13825"/>
<evidence type="ECO:0000313" key="1">
    <source>
        <dbReference type="EMBL" id="KOO44347.1"/>
    </source>
</evidence>
<gene>
    <name evidence="1" type="ORF">AMD01_13825</name>
</gene>
<dbReference type="Pfam" id="PF17279">
    <property type="entry name" value="DUF5344"/>
    <property type="match status" value="1"/>
</dbReference>
<name>A0A0M0L0E3_9BACI</name>
<dbReference type="EMBL" id="LILC01000016">
    <property type="protein sequence ID" value="KOO44347.1"/>
    <property type="molecule type" value="Genomic_DNA"/>
</dbReference>
<sequence length="86" mass="9861">MTMIKLRYEDVMQTLKDVEQTIKHLSLPDNLDMGDNVLDTTKEWKTSEADLGELLKTYITALEKSVDDTKANVDLLKEQDEAMVRS</sequence>
<proteinExistence type="predicted"/>
<dbReference type="InterPro" id="IPR046318">
    <property type="entry name" value="DUF5344"/>
</dbReference>
<comment type="caution">
    <text evidence="1">The sequence shown here is derived from an EMBL/GenBank/DDBJ whole genome shotgun (WGS) entry which is preliminary data.</text>
</comment>
<dbReference type="AlphaFoldDB" id="A0A0M0L0E3"/>
<dbReference type="Proteomes" id="UP000037558">
    <property type="component" value="Unassembled WGS sequence"/>
</dbReference>
<organism evidence="1 2">
    <name type="scientific">Priestia koreensis</name>
    <dbReference type="NCBI Taxonomy" id="284581"/>
    <lineage>
        <taxon>Bacteria</taxon>
        <taxon>Bacillati</taxon>
        <taxon>Bacillota</taxon>
        <taxon>Bacilli</taxon>
        <taxon>Bacillales</taxon>
        <taxon>Bacillaceae</taxon>
        <taxon>Priestia</taxon>
    </lineage>
</organism>
<dbReference type="RefSeq" id="WP_053402006.1">
    <property type="nucleotide sequence ID" value="NZ_CP061868.1"/>
</dbReference>
<dbReference type="PATRIC" id="fig|284581.3.peg.4903"/>
<dbReference type="OrthoDB" id="2705701at2"/>
<evidence type="ECO:0008006" key="3">
    <source>
        <dbReference type="Google" id="ProtNLM"/>
    </source>
</evidence>
<reference evidence="2" key="1">
    <citation type="submission" date="2015-08" db="EMBL/GenBank/DDBJ databases">
        <title>Fjat-14210 dsm16467.</title>
        <authorList>
            <person name="Liu B."/>
            <person name="Wang J."/>
            <person name="Zhu Y."/>
            <person name="Liu G."/>
            <person name="Chen Q."/>
            <person name="Chen Z."/>
            <person name="Lan J."/>
            <person name="Che J."/>
            <person name="Ge C."/>
            <person name="Shi H."/>
            <person name="Pan Z."/>
            <person name="Liu X."/>
        </authorList>
    </citation>
    <scope>NUCLEOTIDE SEQUENCE [LARGE SCALE GENOMIC DNA]</scope>
    <source>
        <strain evidence="2">DSM 16467</strain>
    </source>
</reference>
<evidence type="ECO:0000313" key="2">
    <source>
        <dbReference type="Proteomes" id="UP000037558"/>
    </source>
</evidence>
<accession>A0A0M0L0E3</accession>
<keyword evidence="2" id="KW-1185">Reference proteome</keyword>
<protein>
    <recommendedName>
        <fullName evidence="3">YwqI/YxiC family protein</fullName>
    </recommendedName>
</protein>